<feature type="transmembrane region" description="Helical" evidence="6">
    <location>
        <begin position="633"/>
        <end position="654"/>
    </location>
</feature>
<dbReference type="GO" id="GO:0006685">
    <property type="term" value="P:sphingomyelin catabolic process"/>
    <property type="evidence" value="ECO:0007669"/>
    <property type="project" value="TreeGrafter"/>
</dbReference>
<protein>
    <submittedName>
        <fullName evidence="7">Uncharacterized protein</fullName>
    </submittedName>
</protein>
<evidence type="ECO:0000256" key="4">
    <source>
        <dbReference type="ARBA" id="ARBA00023136"/>
    </source>
</evidence>
<reference evidence="8" key="1">
    <citation type="journal article" date="2018" name="Nat. Microbiol.">
        <title>Leveraging single-cell genomics to expand the fungal tree of life.</title>
        <authorList>
            <person name="Ahrendt S.R."/>
            <person name="Quandt C.A."/>
            <person name="Ciobanu D."/>
            <person name="Clum A."/>
            <person name="Salamov A."/>
            <person name="Andreopoulos B."/>
            <person name="Cheng J.F."/>
            <person name="Woyke T."/>
            <person name="Pelin A."/>
            <person name="Henrissat B."/>
            <person name="Reynolds N.K."/>
            <person name="Benny G.L."/>
            <person name="Smith M.E."/>
            <person name="James T.Y."/>
            <person name="Grigoriev I.V."/>
        </authorList>
    </citation>
    <scope>NUCLEOTIDE SEQUENCE [LARGE SCALE GENOMIC DNA]</scope>
</reference>
<evidence type="ECO:0000313" key="7">
    <source>
        <dbReference type="EMBL" id="RKP12338.1"/>
    </source>
</evidence>
<keyword evidence="3 6" id="KW-1133">Transmembrane helix</keyword>
<dbReference type="Proteomes" id="UP000267251">
    <property type="component" value="Unassembled WGS sequence"/>
</dbReference>
<dbReference type="PANTHER" id="PTHR12988:SF6">
    <property type="entry name" value="SPHINGOMYELIN PHOSPHODIESTERASE 4"/>
    <property type="match status" value="1"/>
</dbReference>
<dbReference type="GO" id="GO:0016020">
    <property type="term" value="C:membrane"/>
    <property type="evidence" value="ECO:0007669"/>
    <property type="project" value="UniProtKB-SubCell"/>
</dbReference>
<dbReference type="OrthoDB" id="10251508at2759"/>
<evidence type="ECO:0000256" key="5">
    <source>
        <dbReference type="SAM" id="MobiDB-lite"/>
    </source>
</evidence>
<dbReference type="EMBL" id="KZ988371">
    <property type="protein sequence ID" value="RKP12338.1"/>
    <property type="molecule type" value="Genomic_DNA"/>
</dbReference>
<accession>A0A4P9Y0R3</accession>
<feature type="transmembrane region" description="Helical" evidence="6">
    <location>
        <begin position="611"/>
        <end position="627"/>
    </location>
</feature>
<evidence type="ECO:0000313" key="8">
    <source>
        <dbReference type="Proteomes" id="UP000267251"/>
    </source>
</evidence>
<feature type="region of interest" description="Disordered" evidence="5">
    <location>
        <begin position="20"/>
        <end position="52"/>
    </location>
</feature>
<evidence type="ECO:0000256" key="1">
    <source>
        <dbReference type="ARBA" id="ARBA00004167"/>
    </source>
</evidence>
<organism evidence="7 8">
    <name type="scientific">Piptocephalis cylindrospora</name>
    <dbReference type="NCBI Taxonomy" id="1907219"/>
    <lineage>
        <taxon>Eukaryota</taxon>
        <taxon>Fungi</taxon>
        <taxon>Fungi incertae sedis</taxon>
        <taxon>Zoopagomycota</taxon>
        <taxon>Zoopagomycotina</taxon>
        <taxon>Zoopagomycetes</taxon>
        <taxon>Zoopagales</taxon>
        <taxon>Piptocephalidaceae</taxon>
        <taxon>Piptocephalis</taxon>
    </lineage>
</organism>
<proteinExistence type="predicted"/>
<evidence type="ECO:0000256" key="3">
    <source>
        <dbReference type="ARBA" id="ARBA00022989"/>
    </source>
</evidence>
<dbReference type="AlphaFoldDB" id="A0A4P9Y0R3"/>
<dbReference type="GO" id="GO:0046475">
    <property type="term" value="P:glycerophospholipid catabolic process"/>
    <property type="evidence" value="ECO:0007669"/>
    <property type="project" value="TreeGrafter"/>
</dbReference>
<keyword evidence="4 6" id="KW-0472">Membrane</keyword>
<dbReference type="GO" id="GO:0046513">
    <property type="term" value="P:ceramide biosynthetic process"/>
    <property type="evidence" value="ECO:0007669"/>
    <property type="project" value="TreeGrafter"/>
</dbReference>
<dbReference type="InterPro" id="IPR024129">
    <property type="entry name" value="Sphingomy_SMPD4"/>
</dbReference>
<comment type="subcellular location">
    <subcellularLocation>
        <location evidence="1">Membrane</location>
        <topology evidence="1">Single-pass membrane protein</topology>
    </subcellularLocation>
</comment>
<keyword evidence="2 6" id="KW-0812">Transmembrane</keyword>
<evidence type="ECO:0000256" key="2">
    <source>
        <dbReference type="ARBA" id="ARBA00022692"/>
    </source>
</evidence>
<name>A0A4P9Y0R3_9FUNG</name>
<evidence type="ECO:0000256" key="6">
    <source>
        <dbReference type="SAM" id="Phobius"/>
    </source>
</evidence>
<keyword evidence="8" id="KW-1185">Reference proteome</keyword>
<dbReference type="GO" id="GO:0050290">
    <property type="term" value="F:sphingomyelin phosphodiesterase D activity"/>
    <property type="evidence" value="ECO:0007669"/>
    <property type="project" value="InterPro"/>
</dbReference>
<gene>
    <name evidence="7" type="ORF">BJ684DRAFT_17161</name>
</gene>
<feature type="compositionally biased region" description="Polar residues" evidence="5">
    <location>
        <begin position="20"/>
        <end position="31"/>
    </location>
</feature>
<sequence>MCRNQDIQLLPEAFSSRIASSNIPRTMNGQGESYGRSVDPWSTQSPGKKGKSGDVRFNVNMLEFFLFSMARLLPRLHQMERTSGRVVASNTNYRAAATIGRGELEGAGRREELATTYLYICSKYLSFFLPANNLYGKGFLKDRRFDKSVSVRQRAHIAEFFLATLTESWLSPPPERPPVEFNGYWLRGITVLVKLVLQSDLRYLDAAMGESETAKAHFHFKRTAYVSVRNLLYKVISHGLHHPGDLYKYQLVVRIWTDWINPWEAPGLEEESDGTESFMDRWRPFLADNLPYYSMVLRLFLERSRNLGFLKGHVRYGLEETIPGGGRVMEWSWKVDCQIIHRTLKVFMIPGVVEELEHREDLYLSDSVIPRDHMMAQFIRNQVNDILGDTPYKSAFVGADKSLPVTLFLTISDAYDAKTRELKKADPECIYHSPVETGGHFGTPVKPSHSPTLFTSITSGARSVAAFFSGDGDAYSPETIRHLRSIRNHLHDVGVQDDIEDGRRMASGEAVSRHEFFAETLPENSSRLSRRGKSMIKQGIRKCRVDGVTIQGKKAALAAKSNEFSWMVGFTMVMDDFNYAALDTLADTVRISVGKGPSQYLRRWRPSTRALAHRVNTIWLILWFILLSQAPQVALIIASCILTFLTGTWAYSAWMGRSSPGKTGAENVTGGLNFIFDRGPEEYENVEE</sequence>
<dbReference type="PANTHER" id="PTHR12988">
    <property type="entry name" value="SPHINGOMYELIN PHOSPHODIESTERASE 4"/>
    <property type="match status" value="1"/>
</dbReference>